<name>A0A1E3P061_WICAA</name>
<comment type="pathway">
    <text evidence="2 8">Cofactor biosynthesis; ubiquinone biosynthesis.</text>
</comment>
<dbReference type="GO" id="GO:0005743">
    <property type="term" value="C:mitochondrial inner membrane"/>
    <property type="evidence" value="ECO:0007669"/>
    <property type="project" value="EnsemblFungi"/>
</dbReference>
<comment type="subcellular location">
    <subcellularLocation>
        <location evidence="1 8">Mitochondrion</location>
    </subcellularLocation>
</comment>
<dbReference type="InterPro" id="IPR012762">
    <property type="entry name" value="Ubiq_biosynth_COQ9"/>
</dbReference>
<dbReference type="GO" id="GO:0032991">
    <property type="term" value="C:protein-containing complex"/>
    <property type="evidence" value="ECO:0007669"/>
    <property type="project" value="EnsemblFungi"/>
</dbReference>
<evidence type="ECO:0000256" key="3">
    <source>
        <dbReference type="ARBA" id="ARBA00010766"/>
    </source>
</evidence>
<dbReference type="OrthoDB" id="619536at2759"/>
<feature type="domain" description="COQ9 C-terminal" evidence="9">
    <location>
        <begin position="152"/>
        <end position="220"/>
    </location>
</feature>
<evidence type="ECO:0000256" key="5">
    <source>
        <dbReference type="ARBA" id="ARBA00022946"/>
    </source>
</evidence>
<keyword evidence="11" id="KW-1185">Reference proteome</keyword>
<dbReference type="GO" id="GO:0008289">
    <property type="term" value="F:lipid binding"/>
    <property type="evidence" value="ECO:0007669"/>
    <property type="project" value="UniProtKB-UniRule"/>
</dbReference>
<dbReference type="NCBIfam" id="TIGR02396">
    <property type="entry name" value="diverge_rpsU"/>
    <property type="match status" value="1"/>
</dbReference>
<keyword evidence="6 8" id="KW-0446">Lipid-binding</keyword>
<dbReference type="InterPro" id="IPR013718">
    <property type="entry name" value="COQ9_C"/>
</dbReference>
<evidence type="ECO:0000256" key="1">
    <source>
        <dbReference type="ARBA" id="ARBA00004173"/>
    </source>
</evidence>
<gene>
    <name evidence="10" type="ORF">WICANDRAFT_63140</name>
</gene>
<dbReference type="Pfam" id="PF08511">
    <property type="entry name" value="COQ9"/>
    <property type="match status" value="1"/>
</dbReference>
<evidence type="ECO:0000256" key="6">
    <source>
        <dbReference type="ARBA" id="ARBA00023121"/>
    </source>
</evidence>
<accession>A0A1E3P061</accession>
<dbReference type="STRING" id="683960.A0A1E3P061"/>
<evidence type="ECO:0000256" key="4">
    <source>
        <dbReference type="ARBA" id="ARBA00022688"/>
    </source>
</evidence>
<proteinExistence type="inferred from homology"/>
<reference evidence="10 11" key="1">
    <citation type="journal article" date="2016" name="Proc. Natl. Acad. Sci. U.S.A.">
        <title>Comparative genomics of biotechnologically important yeasts.</title>
        <authorList>
            <person name="Riley R."/>
            <person name="Haridas S."/>
            <person name="Wolfe K.H."/>
            <person name="Lopes M.R."/>
            <person name="Hittinger C.T."/>
            <person name="Goeker M."/>
            <person name="Salamov A.A."/>
            <person name="Wisecaver J.H."/>
            <person name="Long T.M."/>
            <person name="Calvey C.H."/>
            <person name="Aerts A.L."/>
            <person name="Barry K.W."/>
            <person name="Choi C."/>
            <person name="Clum A."/>
            <person name="Coughlan A.Y."/>
            <person name="Deshpande S."/>
            <person name="Douglass A.P."/>
            <person name="Hanson S.J."/>
            <person name="Klenk H.-P."/>
            <person name="LaButti K.M."/>
            <person name="Lapidus A."/>
            <person name="Lindquist E.A."/>
            <person name="Lipzen A.M."/>
            <person name="Meier-Kolthoff J.P."/>
            <person name="Ohm R.A."/>
            <person name="Otillar R.P."/>
            <person name="Pangilinan J.L."/>
            <person name="Peng Y."/>
            <person name="Rokas A."/>
            <person name="Rosa C.A."/>
            <person name="Scheuner C."/>
            <person name="Sibirny A.A."/>
            <person name="Slot J.C."/>
            <person name="Stielow J.B."/>
            <person name="Sun H."/>
            <person name="Kurtzman C.P."/>
            <person name="Blackwell M."/>
            <person name="Grigoriev I.V."/>
            <person name="Jeffries T.W."/>
        </authorList>
    </citation>
    <scope>NUCLEOTIDE SEQUENCE [LARGE SCALE GENOMIC DNA]</scope>
    <source>
        <strain evidence="11">ATCC 58044 / CBS 1984 / NCYC 433 / NRRL Y-366-8</strain>
    </source>
</reference>
<dbReference type="PANTHER" id="PTHR21427">
    <property type="entry name" value="UBIQUINONE BIOSYNTHESIS PROTEIN COQ9, MITOCHONDRIAL"/>
    <property type="match status" value="1"/>
</dbReference>
<evidence type="ECO:0000256" key="2">
    <source>
        <dbReference type="ARBA" id="ARBA00004749"/>
    </source>
</evidence>
<dbReference type="RefSeq" id="XP_019037837.1">
    <property type="nucleotide sequence ID" value="XM_019183495.1"/>
</dbReference>
<dbReference type="PANTHER" id="PTHR21427:SF19">
    <property type="entry name" value="UBIQUINONE BIOSYNTHESIS PROTEIN COQ9, MITOCHONDRIAL"/>
    <property type="match status" value="1"/>
</dbReference>
<organism evidence="10 11">
    <name type="scientific">Wickerhamomyces anomalus (strain ATCC 58044 / CBS 1984 / NCYC 433 / NRRL Y-366-8)</name>
    <name type="common">Yeast</name>
    <name type="synonym">Hansenula anomala</name>
    <dbReference type="NCBI Taxonomy" id="683960"/>
    <lineage>
        <taxon>Eukaryota</taxon>
        <taxon>Fungi</taxon>
        <taxon>Dikarya</taxon>
        <taxon>Ascomycota</taxon>
        <taxon>Saccharomycotina</taxon>
        <taxon>Saccharomycetes</taxon>
        <taxon>Phaffomycetales</taxon>
        <taxon>Wickerhamomycetaceae</taxon>
        <taxon>Wickerhamomyces</taxon>
    </lineage>
</organism>
<dbReference type="GO" id="GO:0006744">
    <property type="term" value="P:ubiquinone biosynthetic process"/>
    <property type="evidence" value="ECO:0007669"/>
    <property type="project" value="UniProtKB-UniRule"/>
</dbReference>
<evidence type="ECO:0000256" key="7">
    <source>
        <dbReference type="ARBA" id="ARBA00023128"/>
    </source>
</evidence>
<dbReference type="AlphaFoldDB" id="A0A1E3P061"/>
<keyword evidence="5" id="KW-0809">Transit peptide</keyword>
<comment type="similarity">
    <text evidence="3 8">Belongs to the COQ9 family.</text>
</comment>
<dbReference type="Gene3D" id="1.10.357.10">
    <property type="entry name" value="Tetracycline Repressor, domain 2"/>
    <property type="match status" value="1"/>
</dbReference>
<sequence>MLFKQLINPSSLRCSTRFIKPSILSRQYHSKDHKDVDEFSLTKPQTEILEKALAYVPKYGFQHKAILEASREVGYSDAIQSLFSHGTYDLIHYHLVKQRLNLQKYLQTEEFLKLNELGKLKFLVKKRLLANKPYVEHLSQLQSYLILPPYFKQSSEELHNLSDDIVFFAGDKSNDFAWYTKRLSLSSSYVAFELFMSNDKSEGFQNTLQLVDKRLDSIDGLGGFYNDLEEFINYGFHSGINLIKSQASRG</sequence>
<dbReference type="Proteomes" id="UP000094112">
    <property type="component" value="Unassembled WGS sequence"/>
</dbReference>
<comment type="function">
    <text evidence="8">Membrane-associated protein that warps the membrane surface to access and bind aromatic isoprenes with high specificity, including ubiquinone (CoQ) isoprene intermediates and presents them directly to Coq7, therefore facilitating the Coq7-mediated hydroxylase step. Participates in the biosynthesis of coenzyme Q, also named ubiquinone, an essential lipid-soluble electron transporter for aerobic cellular respiration.</text>
</comment>
<evidence type="ECO:0000259" key="9">
    <source>
        <dbReference type="Pfam" id="PF08511"/>
    </source>
</evidence>
<keyword evidence="4 8" id="KW-0831">Ubiquinone biosynthesis</keyword>
<dbReference type="EMBL" id="KV454211">
    <property type="protein sequence ID" value="ODQ58630.1"/>
    <property type="molecule type" value="Genomic_DNA"/>
</dbReference>
<evidence type="ECO:0000256" key="8">
    <source>
        <dbReference type="RuleBase" id="RU366063"/>
    </source>
</evidence>
<evidence type="ECO:0000313" key="11">
    <source>
        <dbReference type="Proteomes" id="UP000094112"/>
    </source>
</evidence>
<dbReference type="UniPathway" id="UPA00232"/>
<protein>
    <recommendedName>
        <fullName evidence="8">Ubiquinone biosynthesis protein</fullName>
    </recommendedName>
</protein>
<keyword evidence="7 8" id="KW-0496">Mitochondrion</keyword>
<dbReference type="GeneID" id="30200741"/>
<evidence type="ECO:0000313" key="10">
    <source>
        <dbReference type="EMBL" id="ODQ58630.1"/>
    </source>
</evidence>